<feature type="compositionally biased region" description="Polar residues" evidence="1">
    <location>
        <begin position="54"/>
        <end position="75"/>
    </location>
</feature>
<dbReference type="InterPro" id="IPR027417">
    <property type="entry name" value="P-loop_NTPase"/>
</dbReference>
<dbReference type="PANTHER" id="PTHR46411:SF2">
    <property type="entry name" value="AAA+ ATPASE DOMAIN-CONTAINING PROTEIN"/>
    <property type="match status" value="1"/>
</dbReference>
<dbReference type="CDD" id="cd19481">
    <property type="entry name" value="RecA-like_protease"/>
    <property type="match status" value="1"/>
</dbReference>
<dbReference type="Gene3D" id="3.40.50.300">
    <property type="entry name" value="P-loop containing nucleotide triphosphate hydrolases"/>
    <property type="match status" value="1"/>
</dbReference>
<dbReference type="InterPro" id="IPR003593">
    <property type="entry name" value="AAA+_ATPase"/>
</dbReference>
<protein>
    <recommendedName>
        <fullName evidence="2">AAA+ ATPase domain-containing protein</fullName>
    </recommendedName>
</protein>
<feature type="compositionally biased region" description="Polar residues" evidence="1">
    <location>
        <begin position="16"/>
        <end position="35"/>
    </location>
</feature>
<organism evidence="3 4">
    <name type="scientific">Aspergillus steynii IBT 23096</name>
    <dbReference type="NCBI Taxonomy" id="1392250"/>
    <lineage>
        <taxon>Eukaryota</taxon>
        <taxon>Fungi</taxon>
        <taxon>Dikarya</taxon>
        <taxon>Ascomycota</taxon>
        <taxon>Pezizomycotina</taxon>
        <taxon>Eurotiomycetes</taxon>
        <taxon>Eurotiomycetidae</taxon>
        <taxon>Eurotiales</taxon>
        <taxon>Aspergillaceae</taxon>
        <taxon>Aspergillus</taxon>
        <taxon>Aspergillus subgen. Circumdati</taxon>
    </lineage>
</organism>
<feature type="region of interest" description="Disordered" evidence="1">
    <location>
        <begin position="1"/>
        <end position="111"/>
    </location>
</feature>
<evidence type="ECO:0000313" key="3">
    <source>
        <dbReference type="EMBL" id="PLB48475.1"/>
    </source>
</evidence>
<dbReference type="Pfam" id="PF00004">
    <property type="entry name" value="AAA"/>
    <property type="match status" value="1"/>
</dbReference>
<dbReference type="RefSeq" id="XP_024703777.1">
    <property type="nucleotide sequence ID" value="XM_024853413.1"/>
</dbReference>
<dbReference type="SMART" id="SM00382">
    <property type="entry name" value="AAA"/>
    <property type="match status" value="1"/>
</dbReference>
<accession>A0A2I2G6H1</accession>
<dbReference type="Proteomes" id="UP000234275">
    <property type="component" value="Unassembled WGS sequence"/>
</dbReference>
<dbReference type="OrthoDB" id="10042665at2759"/>
<dbReference type="PANTHER" id="PTHR46411">
    <property type="entry name" value="FAMILY ATPASE, PUTATIVE-RELATED"/>
    <property type="match status" value="1"/>
</dbReference>
<evidence type="ECO:0000313" key="4">
    <source>
        <dbReference type="Proteomes" id="UP000234275"/>
    </source>
</evidence>
<gene>
    <name evidence="3" type="ORF">P170DRAFT_477090</name>
</gene>
<keyword evidence="4" id="KW-1185">Reference proteome</keyword>
<evidence type="ECO:0000259" key="2">
    <source>
        <dbReference type="SMART" id="SM00382"/>
    </source>
</evidence>
<evidence type="ECO:0000256" key="1">
    <source>
        <dbReference type="SAM" id="MobiDB-lite"/>
    </source>
</evidence>
<dbReference type="Pfam" id="PF23232">
    <property type="entry name" value="AAA_lid_13"/>
    <property type="match status" value="1"/>
</dbReference>
<dbReference type="Pfam" id="PF22942">
    <property type="entry name" value="DUF7025"/>
    <property type="match status" value="1"/>
</dbReference>
<dbReference type="VEuPathDB" id="FungiDB:P170DRAFT_477090"/>
<reference evidence="3 4" key="1">
    <citation type="submission" date="2016-12" db="EMBL/GenBank/DDBJ databases">
        <title>The genomes of Aspergillus section Nigri reveals drivers in fungal speciation.</title>
        <authorList>
            <consortium name="DOE Joint Genome Institute"/>
            <person name="Vesth T.C."/>
            <person name="Nybo J."/>
            <person name="Theobald S."/>
            <person name="Brandl J."/>
            <person name="Frisvad J.C."/>
            <person name="Nielsen K.F."/>
            <person name="Lyhne E.K."/>
            <person name="Kogle M.E."/>
            <person name="Kuo A."/>
            <person name="Riley R."/>
            <person name="Clum A."/>
            <person name="Nolan M."/>
            <person name="Lipzen A."/>
            <person name="Salamov A."/>
            <person name="Henrissat B."/>
            <person name="Wiebenga A."/>
            <person name="De Vries R.P."/>
            <person name="Grigoriev I.V."/>
            <person name="Mortensen U.H."/>
            <person name="Andersen M.R."/>
            <person name="Baker S.E."/>
        </authorList>
    </citation>
    <scope>NUCLEOTIDE SEQUENCE [LARGE SCALE GENOMIC DNA]</scope>
    <source>
        <strain evidence="3 4">IBT 23096</strain>
    </source>
</reference>
<dbReference type="EMBL" id="MSFO01000005">
    <property type="protein sequence ID" value="PLB48475.1"/>
    <property type="molecule type" value="Genomic_DNA"/>
</dbReference>
<sequence>MPRHTYPPTYPVIKSNDPQTPTSSPPIGQSTNSASKLPIVKRSPSPIYPVIKSNDPQTSRPSSPIAQGNNASESAPTVKRSPAIGQSYNTASKVPIAKRPLPSNEKKELKVTTTRKNLVQWHDFMRNHQKKVPGKVHAIDVLIGDAVIPHEIWSKPQSERPFHFRYRGQSMLLQDVWRVRDDEVASKDAPVPAGTSHLPEGDYPHMPDRIRINGDSLQKLLEKLLNIEIHQKGSPIVLLKPFKLLVQHEKAIRDLHTQLRKKFGPIAITEQFPNCPSNQTPDDPQPSSQSGYFSIEEKEKLLNEYGTEQAYRELSCLVDFMDNELKPIKALESGLVEKTYYSVQAFKELPCLEDFIDDEPKPIKAPESTSVEKVYYSDLWHLFKTGQVVITREPLQAYRVLCATGGRSYLFPPKSDDDDLDDLSKRYIVPAKGSDFLVLCYQIQYDGHRFGPVTRTFTIQPFSGARSIEDLPIYPLQFAQDSKVKKTLQCNGEKFLHVSRGGHFQYNGPNLHDGGEIDSQVIVDFETALWDDRDKDPSWNYMVQFGISPPMGANEAEVVMVSPGGCREKDCCENDRVFNDFGIDRQNMEDFMAKHSLLNTDACNFDGNSGNASEEDLIIFPCSVFAFVLKTRQWAVVDLNHVVLDIADDIKERGWNSLALPAGHKRIVYSLVRGHIRHSGEEPNGNSQSDLIGGREKGLTIRLYGATGVGKTSTAEYVAEVCDLPLYSVACGDLDTTAIDLEPLLESIFAQAQKWKCVLLLDEADILLTQRDDNAKDNSPASVLFRVLENYKGILFLTTNQLGKIDKALQSRILVNLFYPPLNKRATHKLFRKNLRLAKTNGIEADFWEIRVFAIEHYKNTAPERRWNGRQIRRAFQIAIAIAEQRAAEKNKKAVKKGRRQGHKPCMKWCDFELIEQSLSRFDDFAQKVRDVVQPDLATQNDDRDDDPGLNQDRGYESSIYSYSVTDDEVWETCKEY</sequence>
<proteinExistence type="predicted"/>
<dbReference type="SUPFAM" id="SSF52540">
    <property type="entry name" value="P-loop containing nucleoside triphosphate hydrolases"/>
    <property type="match status" value="1"/>
</dbReference>
<dbReference type="InterPro" id="IPR056599">
    <property type="entry name" value="AAA_lid_fung"/>
</dbReference>
<name>A0A2I2G6H1_9EURO</name>
<dbReference type="InterPro" id="IPR054289">
    <property type="entry name" value="DUF7025"/>
</dbReference>
<dbReference type="STRING" id="1392250.A0A2I2G6H1"/>
<dbReference type="InterPro" id="IPR003959">
    <property type="entry name" value="ATPase_AAA_core"/>
</dbReference>
<comment type="caution">
    <text evidence="3">The sequence shown here is derived from an EMBL/GenBank/DDBJ whole genome shotgun (WGS) entry which is preliminary data.</text>
</comment>
<dbReference type="GO" id="GO:0016887">
    <property type="term" value="F:ATP hydrolysis activity"/>
    <property type="evidence" value="ECO:0007669"/>
    <property type="project" value="InterPro"/>
</dbReference>
<dbReference type="GeneID" id="36561111"/>
<feature type="domain" description="AAA+ ATPase" evidence="2">
    <location>
        <begin position="697"/>
        <end position="823"/>
    </location>
</feature>
<feature type="region of interest" description="Disordered" evidence="1">
    <location>
        <begin position="934"/>
        <end position="955"/>
    </location>
</feature>
<dbReference type="AlphaFoldDB" id="A0A2I2G6H1"/>
<dbReference type="GO" id="GO:0005524">
    <property type="term" value="F:ATP binding"/>
    <property type="evidence" value="ECO:0007669"/>
    <property type="project" value="InterPro"/>
</dbReference>